<feature type="region of interest" description="Disordered" evidence="1">
    <location>
        <begin position="275"/>
        <end position="299"/>
    </location>
</feature>
<name>A0A699GUL8_TANCI</name>
<organism evidence="4">
    <name type="scientific">Tanacetum cinerariifolium</name>
    <name type="common">Dalmatian daisy</name>
    <name type="synonym">Chrysanthemum cinerariifolium</name>
    <dbReference type="NCBI Taxonomy" id="118510"/>
    <lineage>
        <taxon>Eukaryota</taxon>
        <taxon>Viridiplantae</taxon>
        <taxon>Streptophyta</taxon>
        <taxon>Embryophyta</taxon>
        <taxon>Tracheophyta</taxon>
        <taxon>Spermatophyta</taxon>
        <taxon>Magnoliopsida</taxon>
        <taxon>eudicotyledons</taxon>
        <taxon>Gunneridae</taxon>
        <taxon>Pentapetalae</taxon>
        <taxon>asterids</taxon>
        <taxon>campanulids</taxon>
        <taxon>Asterales</taxon>
        <taxon>Asteraceae</taxon>
        <taxon>Asteroideae</taxon>
        <taxon>Anthemideae</taxon>
        <taxon>Anthemidinae</taxon>
        <taxon>Tanacetum</taxon>
    </lineage>
</organism>
<reference evidence="4" key="1">
    <citation type="journal article" date="2019" name="Sci. Rep.">
        <title>Draft genome of Tanacetum cinerariifolium, the natural source of mosquito coil.</title>
        <authorList>
            <person name="Yamashiro T."/>
            <person name="Shiraishi A."/>
            <person name="Satake H."/>
            <person name="Nakayama K."/>
        </authorList>
    </citation>
    <scope>NUCLEOTIDE SEQUENCE</scope>
</reference>
<dbReference type="EMBL" id="BKCJ010059115">
    <property type="protein sequence ID" value="GEW45587.1"/>
    <property type="molecule type" value="Genomic_DNA"/>
</dbReference>
<accession>A0A699GUL8</accession>
<evidence type="ECO:0000313" key="4">
    <source>
        <dbReference type="EMBL" id="GEW53036.1"/>
    </source>
</evidence>
<feature type="domain" description="Retroviral polymerase SH3-like" evidence="2">
    <location>
        <begin position="164"/>
        <end position="195"/>
    </location>
</feature>
<evidence type="ECO:0000259" key="2">
    <source>
        <dbReference type="Pfam" id="PF25597"/>
    </source>
</evidence>
<dbReference type="AlphaFoldDB" id="A0A699GUL8"/>
<comment type="caution">
    <text evidence="4">The sequence shown here is derived from an EMBL/GenBank/DDBJ whole genome shotgun (WGS) entry which is preliminary data.</text>
</comment>
<dbReference type="InterPro" id="IPR057670">
    <property type="entry name" value="SH3_retrovirus"/>
</dbReference>
<sequence length="327" mass="36940">MAKNEVNEIRAERLAHTANPLALVAQQQPVYHPQNHPNHYTKNSSTKSQQASTRNKEQADWSDDTDDKPNDQELESHYMYMAHIQKVTPNAADNSGPIFDAEPLQNDNDNYNVFENDREHPEQPESVNDTYLEEQVGQVCNADLEVAFWKSTCYIHDLKGNDLLIGYSTQLRAYRVYNKRTRVIVKTIHVNFDELPHMVSDHISSDLVPQCLTTALKQYSLSPSPQSQENAPQAAETVSMSSELDFLFSLMFDELLNGTTTIMLKSSIVTIVDTPNQRQQRHTTPSTLTTNVADTPPLNIQTTPETTIQAPIVTTNENIIQAETNKE</sequence>
<gene>
    <name evidence="3" type="ORF">Tci_217563</name>
    <name evidence="4" type="ORF">Tci_225012</name>
</gene>
<evidence type="ECO:0000256" key="1">
    <source>
        <dbReference type="SAM" id="MobiDB-lite"/>
    </source>
</evidence>
<feature type="compositionally biased region" description="Polar residues" evidence="1">
    <location>
        <begin position="31"/>
        <end position="53"/>
    </location>
</feature>
<proteinExistence type="predicted"/>
<feature type="region of interest" description="Disordered" evidence="1">
    <location>
        <begin position="31"/>
        <end position="71"/>
    </location>
</feature>
<dbReference type="EMBL" id="BKCJ010062299">
    <property type="protein sequence ID" value="GEW53036.1"/>
    <property type="molecule type" value="Genomic_DNA"/>
</dbReference>
<protein>
    <recommendedName>
        <fullName evidence="2">Retroviral polymerase SH3-like domain-containing protein</fullName>
    </recommendedName>
</protein>
<dbReference type="Pfam" id="PF25597">
    <property type="entry name" value="SH3_retrovirus"/>
    <property type="match status" value="1"/>
</dbReference>
<evidence type="ECO:0000313" key="3">
    <source>
        <dbReference type="EMBL" id="GEW45587.1"/>
    </source>
</evidence>